<gene>
    <name evidence="3" type="ORF">UE46_02580</name>
</gene>
<dbReference type="Pfam" id="PF00156">
    <property type="entry name" value="Pribosyltran"/>
    <property type="match status" value="1"/>
</dbReference>
<dbReference type="AlphaFoldDB" id="A0A1S7FRK8"/>
<evidence type="ECO:0000313" key="4">
    <source>
        <dbReference type="Proteomes" id="UP000223060"/>
    </source>
</evidence>
<proteinExistence type="inferred from homology"/>
<accession>A0A1S7FRK8</accession>
<dbReference type="EMBL" id="CP011102">
    <property type="protein sequence ID" value="AQY50043.1"/>
    <property type="molecule type" value="Genomic_DNA"/>
</dbReference>
<protein>
    <recommendedName>
        <fullName evidence="2">Phosphoribosyltransferase domain-containing protein</fullName>
    </recommendedName>
</protein>
<organism evidence="3 4">
    <name type="scientific">Listeria weihenstephanensis</name>
    <dbReference type="NCBI Taxonomy" id="1006155"/>
    <lineage>
        <taxon>Bacteria</taxon>
        <taxon>Bacillati</taxon>
        <taxon>Bacillota</taxon>
        <taxon>Bacilli</taxon>
        <taxon>Bacillales</taxon>
        <taxon>Listeriaceae</taxon>
        <taxon>Listeria</taxon>
    </lineage>
</organism>
<dbReference type="InterPro" id="IPR000836">
    <property type="entry name" value="PRTase_dom"/>
</dbReference>
<evidence type="ECO:0000256" key="1">
    <source>
        <dbReference type="ARBA" id="ARBA00008007"/>
    </source>
</evidence>
<feature type="domain" description="Phosphoribosyltransferase" evidence="2">
    <location>
        <begin position="165"/>
        <end position="228"/>
    </location>
</feature>
<comment type="similarity">
    <text evidence="1">Belongs to the ComF/GntX family.</text>
</comment>
<sequence length="229" mass="26349">MSDICLVCKNKMIVEISWSSLFLEKEKVVICQRCKSELSQITGHVCSRCGRMRHEHREEVMCGDCERWSLGNKTNHLDQNIACFEYNNFAKELMALYKYKGDYVLGAVFAAALQQKCMVKNKSIIIPLPISEERRYERGFNQTEGLLHLAGIPFETQLKREHTEKQSKKSRKERIEQEQFFFVENNTEISSREIVLVDDIYTTGATLHLAAKALKEAGAKSVSSITIFR</sequence>
<name>A0A1S7FRK8_9LIST</name>
<dbReference type="KEGG" id="lwi:UE46_02580"/>
<reference evidence="4" key="1">
    <citation type="submission" date="2015-03" db="EMBL/GenBank/DDBJ databases">
        <authorList>
            <person name="Ferrari E."/>
            <person name="Walter M.C."/>
            <person name="Huptas C."/>
            <person name="Scherer S."/>
            <person name="Mueller-Herbst S."/>
        </authorList>
    </citation>
    <scope>NUCLEOTIDE SEQUENCE [LARGE SCALE GENOMIC DNA]</scope>
    <source>
        <strain evidence="4">LWP01</strain>
    </source>
</reference>
<evidence type="ECO:0000259" key="2">
    <source>
        <dbReference type="Pfam" id="PF00156"/>
    </source>
</evidence>
<dbReference type="PANTHER" id="PTHR47505:SF1">
    <property type="entry name" value="DNA UTILIZATION PROTEIN YHGH"/>
    <property type="match status" value="1"/>
</dbReference>
<keyword evidence="4" id="KW-1185">Reference proteome</keyword>
<dbReference type="Gene3D" id="3.40.50.2020">
    <property type="match status" value="1"/>
</dbReference>
<dbReference type="Proteomes" id="UP000223060">
    <property type="component" value="Chromosome"/>
</dbReference>
<dbReference type="CDD" id="cd06223">
    <property type="entry name" value="PRTases_typeI"/>
    <property type="match status" value="1"/>
</dbReference>
<dbReference type="PANTHER" id="PTHR47505">
    <property type="entry name" value="DNA UTILIZATION PROTEIN YHGH"/>
    <property type="match status" value="1"/>
</dbReference>
<dbReference type="InterPro" id="IPR051910">
    <property type="entry name" value="ComF/GntX_DNA_util-trans"/>
</dbReference>
<dbReference type="SUPFAM" id="SSF53271">
    <property type="entry name" value="PRTase-like"/>
    <property type="match status" value="1"/>
</dbReference>
<dbReference type="InterPro" id="IPR029057">
    <property type="entry name" value="PRTase-like"/>
</dbReference>
<evidence type="ECO:0000313" key="3">
    <source>
        <dbReference type="EMBL" id="AQY50043.1"/>
    </source>
</evidence>